<dbReference type="EMBL" id="BDDD01001409">
    <property type="protein sequence ID" value="GAV75722.1"/>
    <property type="molecule type" value="Genomic_DNA"/>
</dbReference>
<dbReference type="AlphaFoldDB" id="A0A1Q3C6L6"/>
<comment type="caution">
    <text evidence="1">The sequence shown here is derived from an EMBL/GenBank/DDBJ whole genome shotgun (WGS) entry which is preliminary data.</text>
</comment>
<evidence type="ECO:0000313" key="2">
    <source>
        <dbReference type="Proteomes" id="UP000187406"/>
    </source>
</evidence>
<dbReference type="Proteomes" id="UP000187406">
    <property type="component" value="Unassembled WGS sequence"/>
</dbReference>
<evidence type="ECO:0000313" key="1">
    <source>
        <dbReference type="EMBL" id="GAV75722.1"/>
    </source>
</evidence>
<dbReference type="InParanoid" id="A0A1Q3C6L6"/>
<sequence length="96" mass="11033">MNVRCTVPDYPSRLTANYIEGTPLYAVGTFTDEHRHTVEKNANCRPHCIAKYVGALVETILRKKPTTITHEVSNFLKKYQVNMSYLKAWRAVEFAN</sequence>
<proteinExistence type="predicted"/>
<reference evidence="2" key="1">
    <citation type="submission" date="2016-04" db="EMBL/GenBank/DDBJ databases">
        <title>Cephalotus genome sequencing.</title>
        <authorList>
            <person name="Fukushima K."/>
            <person name="Hasebe M."/>
            <person name="Fang X."/>
        </authorList>
    </citation>
    <scope>NUCLEOTIDE SEQUENCE [LARGE SCALE GENOMIC DNA]</scope>
    <source>
        <strain evidence="2">cv. St1</strain>
    </source>
</reference>
<keyword evidence="2" id="KW-1185">Reference proteome</keyword>
<gene>
    <name evidence="1" type="ORF">CFOL_v3_19199</name>
</gene>
<organism evidence="1 2">
    <name type="scientific">Cephalotus follicularis</name>
    <name type="common">Albany pitcher plant</name>
    <dbReference type="NCBI Taxonomy" id="3775"/>
    <lineage>
        <taxon>Eukaryota</taxon>
        <taxon>Viridiplantae</taxon>
        <taxon>Streptophyta</taxon>
        <taxon>Embryophyta</taxon>
        <taxon>Tracheophyta</taxon>
        <taxon>Spermatophyta</taxon>
        <taxon>Magnoliopsida</taxon>
        <taxon>eudicotyledons</taxon>
        <taxon>Gunneridae</taxon>
        <taxon>Pentapetalae</taxon>
        <taxon>rosids</taxon>
        <taxon>fabids</taxon>
        <taxon>Oxalidales</taxon>
        <taxon>Cephalotaceae</taxon>
        <taxon>Cephalotus</taxon>
    </lineage>
</organism>
<name>A0A1Q3C6L6_CEPFO</name>
<accession>A0A1Q3C6L6</accession>
<protein>
    <submittedName>
        <fullName evidence="1">Uncharacterized protein</fullName>
    </submittedName>
</protein>